<dbReference type="KEGG" id="nhu:H0264_06020"/>
<accession>A0A7D6ZNY1</accession>
<evidence type="ECO:0000313" key="1">
    <source>
        <dbReference type="EMBL" id="QLY31863.1"/>
    </source>
</evidence>
<dbReference type="RefSeq" id="WP_181583041.1">
    <property type="nucleotide sequence ID" value="NZ_CP059399.1"/>
</dbReference>
<dbReference type="AlphaFoldDB" id="A0A7D6ZNY1"/>
<reference evidence="1 2" key="1">
    <citation type="submission" date="2020-07" db="EMBL/GenBank/DDBJ databases">
        <authorList>
            <person name="Zhuang K."/>
            <person name="Ran Y."/>
        </authorList>
    </citation>
    <scope>NUCLEOTIDE SEQUENCE [LARGE SCALE GENOMIC DNA]</scope>
    <source>
        <strain evidence="1 2">WCH-YHL-001</strain>
    </source>
</reference>
<proteinExistence type="predicted"/>
<keyword evidence="2" id="KW-1185">Reference proteome</keyword>
<organism evidence="1 2">
    <name type="scientific">Nocardia huaxiensis</name>
    <dbReference type="NCBI Taxonomy" id="2755382"/>
    <lineage>
        <taxon>Bacteria</taxon>
        <taxon>Bacillati</taxon>
        <taxon>Actinomycetota</taxon>
        <taxon>Actinomycetes</taxon>
        <taxon>Mycobacteriales</taxon>
        <taxon>Nocardiaceae</taxon>
        <taxon>Nocardia</taxon>
    </lineage>
</organism>
<sequence>MIALAGAVCVSVSIEGCSDSESASPAASFASTPKDCAGLMAAVSQPLAQFAGQLFDSAGTFSKVDISDVPAAPGQETLMCSARYGLETFMSPAANSGQPRLRSVSIRFNVDTSADAEAAITRFFDSSQKSFNGSTTKLTALGSDAYAGTRVSGRVAESVTEFRVGNLAVDVITRGENYVRAGDSEGTSDSPELTTALRSGSEAIARAVNANLTSLMP</sequence>
<dbReference type="Proteomes" id="UP000515512">
    <property type="component" value="Chromosome"/>
</dbReference>
<name>A0A7D6ZNY1_9NOCA</name>
<dbReference type="EMBL" id="CP059399">
    <property type="protein sequence ID" value="QLY31863.1"/>
    <property type="molecule type" value="Genomic_DNA"/>
</dbReference>
<gene>
    <name evidence="1" type="ORF">H0264_06020</name>
</gene>
<evidence type="ECO:0000313" key="2">
    <source>
        <dbReference type="Proteomes" id="UP000515512"/>
    </source>
</evidence>
<protein>
    <submittedName>
        <fullName evidence="1">Uncharacterized protein</fullName>
    </submittedName>
</protein>